<evidence type="ECO:0000256" key="2">
    <source>
        <dbReference type="ARBA" id="ARBA00023015"/>
    </source>
</evidence>
<dbReference type="InterPro" id="IPR007627">
    <property type="entry name" value="RNA_pol_sigma70_r2"/>
</dbReference>
<dbReference type="Pfam" id="PF04542">
    <property type="entry name" value="Sigma70_r2"/>
    <property type="match status" value="1"/>
</dbReference>
<keyword evidence="4" id="KW-0804">Transcription</keyword>
<dbReference type="Gene3D" id="1.10.10.10">
    <property type="entry name" value="Winged helix-like DNA-binding domain superfamily/Winged helix DNA-binding domain"/>
    <property type="match status" value="1"/>
</dbReference>
<evidence type="ECO:0000259" key="5">
    <source>
        <dbReference type="Pfam" id="PF04542"/>
    </source>
</evidence>
<evidence type="ECO:0000256" key="3">
    <source>
        <dbReference type="ARBA" id="ARBA00023082"/>
    </source>
</evidence>
<dbReference type="PANTHER" id="PTHR43133:SF62">
    <property type="entry name" value="RNA POLYMERASE SIGMA FACTOR SIGZ"/>
    <property type="match status" value="1"/>
</dbReference>
<name>A0A3B0B2E6_9BACL</name>
<dbReference type="RefSeq" id="WP_120751261.1">
    <property type="nucleotide sequence ID" value="NZ_RBAH01000034.1"/>
</dbReference>
<keyword evidence="3" id="KW-0731">Sigma factor</keyword>
<dbReference type="Pfam" id="PF08281">
    <property type="entry name" value="Sigma70_r4_2"/>
    <property type="match status" value="1"/>
</dbReference>
<dbReference type="GO" id="GO:0006352">
    <property type="term" value="P:DNA-templated transcription initiation"/>
    <property type="evidence" value="ECO:0007669"/>
    <property type="project" value="InterPro"/>
</dbReference>
<dbReference type="InterPro" id="IPR013324">
    <property type="entry name" value="RNA_pol_sigma_r3/r4-like"/>
</dbReference>
<dbReference type="InterPro" id="IPR013249">
    <property type="entry name" value="RNA_pol_sigma70_r4_t2"/>
</dbReference>
<proteinExistence type="inferred from homology"/>
<keyword evidence="2" id="KW-0805">Transcription regulation</keyword>
<protein>
    <submittedName>
        <fullName evidence="7">RNA polymerase sigma factor</fullName>
    </submittedName>
</protein>
<dbReference type="GO" id="GO:0016987">
    <property type="term" value="F:sigma factor activity"/>
    <property type="evidence" value="ECO:0007669"/>
    <property type="project" value="UniProtKB-KW"/>
</dbReference>
<dbReference type="InterPro" id="IPR039425">
    <property type="entry name" value="RNA_pol_sigma-70-like"/>
</dbReference>
<comment type="similarity">
    <text evidence="1">Belongs to the sigma-70 factor family. ECF subfamily.</text>
</comment>
<dbReference type="InterPro" id="IPR013325">
    <property type="entry name" value="RNA_pol_sigma_r2"/>
</dbReference>
<dbReference type="InterPro" id="IPR014284">
    <property type="entry name" value="RNA_pol_sigma-70_dom"/>
</dbReference>
<feature type="domain" description="RNA polymerase sigma factor 70 region 4 type 2" evidence="6">
    <location>
        <begin position="112"/>
        <end position="164"/>
    </location>
</feature>
<evidence type="ECO:0000259" key="6">
    <source>
        <dbReference type="Pfam" id="PF08281"/>
    </source>
</evidence>
<evidence type="ECO:0000256" key="4">
    <source>
        <dbReference type="ARBA" id="ARBA00023163"/>
    </source>
</evidence>
<dbReference type="OrthoDB" id="9784272at2"/>
<dbReference type="PANTHER" id="PTHR43133">
    <property type="entry name" value="RNA POLYMERASE ECF-TYPE SIGMA FACTO"/>
    <property type="match status" value="1"/>
</dbReference>
<comment type="caution">
    <text evidence="7">The sequence shown here is derived from an EMBL/GenBank/DDBJ whole genome shotgun (WGS) entry which is preliminary data.</text>
</comment>
<gene>
    <name evidence="7" type="ORF">D7M11_31540</name>
</gene>
<feature type="domain" description="RNA polymerase sigma-70 region 2" evidence="5">
    <location>
        <begin position="21"/>
        <end position="88"/>
    </location>
</feature>
<sequence>MSIEEALVAMARGDITPLRLLYDQLRSAVFSLALAILKDRQAAEDVLQETFVRVYERAASYRPGTNPKAWVVAIARNLAYDAYRHMKRAGPGEENKQVARDGHTSESAIVQRMELLDALLRLGETERQIVVMHALAGLKHREIGKELGIPAATVRWKYRQSLSRLAGMIGGDTIGRE</sequence>
<dbReference type="Proteomes" id="UP000282311">
    <property type="component" value="Unassembled WGS sequence"/>
</dbReference>
<dbReference type="EMBL" id="RBAH01000034">
    <property type="protein sequence ID" value="RKN66134.1"/>
    <property type="molecule type" value="Genomic_DNA"/>
</dbReference>
<dbReference type="Gene3D" id="1.10.1740.10">
    <property type="match status" value="1"/>
</dbReference>
<organism evidence="7 8">
    <name type="scientific">Paenibacillus ginsengarvi</name>
    <dbReference type="NCBI Taxonomy" id="400777"/>
    <lineage>
        <taxon>Bacteria</taxon>
        <taxon>Bacillati</taxon>
        <taxon>Bacillota</taxon>
        <taxon>Bacilli</taxon>
        <taxon>Bacillales</taxon>
        <taxon>Paenibacillaceae</taxon>
        <taxon>Paenibacillus</taxon>
    </lineage>
</organism>
<reference evidence="7 8" key="1">
    <citation type="journal article" date="2007" name="Int. J. Syst. Evol. Microbiol.">
        <title>Paenibacillus ginsengarvi sp. nov., isolated from soil from ginseng cultivation.</title>
        <authorList>
            <person name="Yoon M.H."/>
            <person name="Ten L.N."/>
            <person name="Im W.T."/>
        </authorList>
    </citation>
    <scope>NUCLEOTIDE SEQUENCE [LARGE SCALE GENOMIC DNA]</scope>
    <source>
        <strain evidence="7 8">KCTC 13059</strain>
    </source>
</reference>
<dbReference type="SUPFAM" id="SSF88659">
    <property type="entry name" value="Sigma3 and sigma4 domains of RNA polymerase sigma factors"/>
    <property type="match status" value="1"/>
</dbReference>
<dbReference type="SUPFAM" id="SSF88946">
    <property type="entry name" value="Sigma2 domain of RNA polymerase sigma factors"/>
    <property type="match status" value="1"/>
</dbReference>
<dbReference type="GO" id="GO:0003677">
    <property type="term" value="F:DNA binding"/>
    <property type="evidence" value="ECO:0007669"/>
    <property type="project" value="InterPro"/>
</dbReference>
<evidence type="ECO:0000313" key="8">
    <source>
        <dbReference type="Proteomes" id="UP000282311"/>
    </source>
</evidence>
<dbReference type="InterPro" id="IPR036388">
    <property type="entry name" value="WH-like_DNA-bd_sf"/>
</dbReference>
<accession>A0A3B0B2E6</accession>
<evidence type="ECO:0000313" key="7">
    <source>
        <dbReference type="EMBL" id="RKN66134.1"/>
    </source>
</evidence>
<keyword evidence="8" id="KW-1185">Reference proteome</keyword>
<dbReference type="AlphaFoldDB" id="A0A3B0B2E6"/>
<dbReference type="NCBIfam" id="TIGR02937">
    <property type="entry name" value="sigma70-ECF"/>
    <property type="match status" value="1"/>
</dbReference>
<evidence type="ECO:0000256" key="1">
    <source>
        <dbReference type="ARBA" id="ARBA00010641"/>
    </source>
</evidence>